<feature type="domain" description="Type II secretion system protein GspF" evidence="8">
    <location>
        <begin position="216"/>
        <end position="310"/>
    </location>
</feature>
<feature type="domain" description="Type II secretion system protein GspF" evidence="8">
    <location>
        <begin position="11"/>
        <end position="130"/>
    </location>
</feature>
<evidence type="ECO:0000256" key="3">
    <source>
        <dbReference type="ARBA" id="ARBA00022475"/>
    </source>
</evidence>
<evidence type="ECO:0000256" key="4">
    <source>
        <dbReference type="ARBA" id="ARBA00022692"/>
    </source>
</evidence>
<reference evidence="9 12" key="2">
    <citation type="submission" date="2020-07" db="EMBL/GenBank/DDBJ databases">
        <title>Organ Donor 1.</title>
        <authorList>
            <person name="Marsh A.J."/>
            <person name="Azcarate-Peril M.A."/>
        </authorList>
    </citation>
    <scope>NUCLEOTIDE SEQUENCE [LARGE SCALE GENOMIC DNA]</scope>
    <source>
        <strain evidence="9 12">AMC0712</strain>
    </source>
</reference>
<accession>A0A508YVM1</accession>
<dbReference type="InterPro" id="IPR042094">
    <property type="entry name" value="T2SS_GspF_sf"/>
</dbReference>
<evidence type="ECO:0000256" key="6">
    <source>
        <dbReference type="ARBA" id="ARBA00023136"/>
    </source>
</evidence>
<comment type="subcellular location">
    <subcellularLocation>
        <location evidence="1">Cell membrane</location>
        <topology evidence="1">Multi-pass membrane protein</topology>
    </subcellularLocation>
</comment>
<gene>
    <name evidence="10" type="ORF">E6L36_09940</name>
    <name evidence="9" type="ORF">H0N82_07420</name>
</gene>
<dbReference type="AlphaFoldDB" id="A0A508YVM1"/>
<evidence type="ECO:0000313" key="9">
    <source>
        <dbReference type="EMBL" id="NZA04940.1"/>
    </source>
</evidence>
<dbReference type="GO" id="GO:0005886">
    <property type="term" value="C:plasma membrane"/>
    <property type="evidence" value="ECO:0007669"/>
    <property type="project" value="UniProtKB-SubCell"/>
</dbReference>
<dbReference type="PANTHER" id="PTHR30012">
    <property type="entry name" value="GENERAL SECRETION PATHWAY PROTEIN"/>
    <property type="match status" value="1"/>
</dbReference>
<dbReference type="PANTHER" id="PTHR30012:SF0">
    <property type="entry name" value="TYPE II SECRETION SYSTEM PROTEIN F-RELATED"/>
    <property type="match status" value="1"/>
</dbReference>
<dbReference type="Proteomes" id="UP000552935">
    <property type="component" value="Unassembled WGS sequence"/>
</dbReference>
<name>A0A508YVM1_LACRH</name>
<proteinExistence type="inferred from homology"/>
<feature type="transmembrane region" description="Helical" evidence="7">
    <location>
        <begin position="141"/>
        <end position="161"/>
    </location>
</feature>
<evidence type="ECO:0000313" key="12">
    <source>
        <dbReference type="Proteomes" id="UP000552935"/>
    </source>
</evidence>
<evidence type="ECO:0000313" key="11">
    <source>
        <dbReference type="Proteomes" id="UP000307517"/>
    </source>
</evidence>
<evidence type="ECO:0000256" key="1">
    <source>
        <dbReference type="ARBA" id="ARBA00004651"/>
    </source>
</evidence>
<dbReference type="EMBL" id="SSHM01000001">
    <property type="protein sequence ID" value="THC80684.1"/>
    <property type="molecule type" value="Genomic_DNA"/>
</dbReference>
<evidence type="ECO:0000256" key="5">
    <source>
        <dbReference type="ARBA" id="ARBA00022989"/>
    </source>
</evidence>
<evidence type="ECO:0000313" key="10">
    <source>
        <dbReference type="EMBL" id="THC80684.1"/>
    </source>
</evidence>
<dbReference type="Pfam" id="PF00482">
    <property type="entry name" value="T2SSF"/>
    <property type="match status" value="2"/>
</dbReference>
<keyword evidence="4 7" id="KW-0812">Transmembrane</keyword>
<keyword evidence="6 7" id="KW-0472">Membrane</keyword>
<protein>
    <submittedName>
        <fullName evidence="9">Type II secretion system F family protein</fullName>
    </submittedName>
    <submittedName>
        <fullName evidence="10">Type II secretion system protein F</fullName>
    </submittedName>
</protein>
<evidence type="ECO:0000259" key="8">
    <source>
        <dbReference type="Pfam" id="PF00482"/>
    </source>
</evidence>
<evidence type="ECO:0000256" key="2">
    <source>
        <dbReference type="ARBA" id="ARBA00005745"/>
    </source>
</evidence>
<comment type="caution">
    <text evidence="9">The sequence shown here is derived from an EMBL/GenBank/DDBJ whole genome shotgun (WGS) entry which is preliminary data.</text>
</comment>
<dbReference type="InterPro" id="IPR003004">
    <property type="entry name" value="GspF/PilC"/>
</dbReference>
<evidence type="ECO:0000256" key="7">
    <source>
        <dbReference type="SAM" id="Phobius"/>
    </source>
</evidence>
<feature type="transmembrane region" description="Helical" evidence="7">
    <location>
        <begin position="106"/>
        <end position="129"/>
    </location>
</feature>
<keyword evidence="3" id="KW-1003">Cell membrane</keyword>
<dbReference type="InterPro" id="IPR018076">
    <property type="entry name" value="T2SS_GspF_dom"/>
</dbReference>
<comment type="similarity">
    <text evidence="2">Belongs to the GSP F family.</text>
</comment>
<dbReference type="EMBL" id="JACCKI010000004">
    <property type="protein sequence ID" value="NZA04940.1"/>
    <property type="molecule type" value="Genomic_DNA"/>
</dbReference>
<dbReference type="RefSeq" id="WP_005688784.1">
    <property type="nucleotide sequence ID" value="NZ_CABFNI010000013.1"/>
</dbReference>
<feature type="transmembrane region" description="Helical" evidence="7">
    <location>
        <begin position="284"/>
        <end position="307"/>
    </location>
</feature>
<sequence>MKVPLIVQERFCRQSAALMKAGFNLSDVFAYLQVSLPKHTAIWQGIENELANGIAFSDAVARQDLAPILFQQLQLAQVHGDLAKALTIAADYLHLRVRNRQRIVQLLVYPCLLLAMLVVLQIVVVFGVLPALSLPQSNLVALQLIGLGVVTVIGFLGYCYWHRLSPLKRLLVLQNVPGMRQLLRTYYQFQFTAGAAQFLLAGADIANFCQHLATLDGPMGKLGIRIQAKVQQGYELSVALQEPLIPAEVARLLTMGQSHHLVATGLKLFGEQLFSRLQQQLERLVSLVQPFLFLIIGGEILLVYLQILLPLYQSIGG</sequence>
<keyword evidence="5 7" id="KW-1133">Transmembrane helix</keyword>
<dbReference type="Gene3D" id="1.20.81.30">
    <property type="entry name" value="Type II secretion system (T2SS), domain F"/>
    <property type="match status" value="1"/>
</dbReference>
<dbReference type="Proteomes" id="UP000307517">
    <property type="component" value="Unassembled WGS sequence"/>
</dbReference>
<organism evidence="9 12">
    <name type="scientific">Lacticaseibacillus rhamnosus</name>
    <name type="common">Lactobacillus rhamnosus</name>
    <dbReference type="NCBI Taxonomy" id="47715"/>
    <lineage>
        <taxon>Bacteria</taxon>
        <taxon>Bacillati</taxon>
        <taxon>Bacillota</taxon>
        <taxon>Bacilli</taxon>
        <taxon>Lactobacillales</taxon>
        <taxon>Lactobacillaceae</taxon>
        <taxon>Lacticaseibacillus</taxon>
    </lineage>
</organism>
<reference evidence="10 11" key="1">
    <citation type="submission" date="2019-04" db="EMBL/GenBank/DDBJ databases">
        <title>Genome Announcement to Ensure Probiotic Safety of Lactobacillus rhamnosus UBLR-58.</title>
        <authorList>
            <person name="Sulthana A."/>
            <person name="Lakshmi S.G."/>
            <person name="Madempudi R.S."/>
        </authorList>
    </citation>
    <scope>NUCLEOTIDE SEQUENCE [LARGE SCALE GENOMIC DNA]</scope>
    <source>
        <strain evidence="10 11">UBLR-58</strain>
    </source>
</reference>